<dbReference type="Proteomes" id="UP000261223">
    <property type="component" value="Unassembled WGS sequence"/>
</dbReference>
<dbReference type="EMBL" id="QSSV01000034">
    <property type="protein sequence ID" value="RGM09330.1"/>
    <property type="molecule type" value="Genomic_DNA"/>
</dbReference>
<comment type="caution">
    <text evidence="1">The sequence shown here is derived from an EMBL/GenBank/DDBJ whole genome shotgun (WGS) entry which is preliminary data.</text>
</comment>
<accession>A0A3E4UJ29</accession>
<name>A0A3E4UJ29_BACSE</name>
<gene>
    <name evidence="1" type="ORF">DXC34_17465</name>
</gene>
<dbReference type="AlphaFoldDB" id="A0A3E4UJ29"/>
<evidence type="ECO:0000313" key="1">
    <source>
        <dbReference type="EMBL" id="RGM09330.1"/>
    </source>
</evidence>
<sequence>MLLFFTLFNAFADNKKYGIINQNNMKLKTFIAMGLLSMFSLGSCNAQQKDNTAKKELHYTMNESAPKNYYLLTMSSNGCNFRILMNDIPVYGFWDEGAYSGSYPINHFIMKSGTQKLKVELYPAYTHEDLGINSEEPLYIEIKKRLDSQTLDDYVAVLTNPIPKVKKGIPYYEYECTFDAEVPYNISILDECIRLDSISNIEEMAVQKYNELKSMYERKDFSSFKEEFFIRNKRIGLSNYYKDGECDREMEDQINTMKKLYEHVAPIQDYEIKFYGDKKLILLYSKIDCTYAFRLDDGGDDIWPLPFFLGMRKGSDKLEIVF</sequence>
<protein>
    <submittedName>
        <fullName evidence="1">Uncharacterized protein</fullName>
    </submittedName>
</protein>
<evidence type="ECO:0000313" key="2">
    <source>
        <dbReference type="Proteomes" id="UP000261223"/>
    </source>
</evidence>
<proteinExistence type="predicted"/>
<reference evidence="1 2" key="1">
    <citation type="submission" date="2018-08" db="EMBL/GenBank/DDBJ databases">
        <title>A genome reference for cultivated species of the human gut microbiota.</title>
        <authorList>
            <person name="Zou Y."/>
            <person name="Xue W."/>
            <person name="Luo G."/>
        </authorList>
    </citation>
    <scope>NUCLEOTIDE SEQUENCE [LARGE SCALE GENOMIC DNA]</scope>
    <source>
        <strain evidence="1 2">TF03-6</strain>
    </source>
</reference>
<organism evidence="1 2">
    <name type="scientific">Bacteroides stercoris</name>
    <dbReference type="NCBI Taxonomy" id="46506"/>
    <lineage>
        <taxon>Bacteria</taxon>
        <taxon>Pseudomonadati</taxon>
        <taxon>Bacteroidota</taxon>
        <taxon>Bacteroidia</taxon>
        <taxon>Bacteroidales</taxon>
        <taxon>Bacteroidaceae</taxon>
        <taxon>Bacteroides</taxon>
    </lineage>
</organism>